<evidence type="ECO:0000256" key="1">
    <source>
        <dbReference type="SAM" id="Phobius"/>
    </source>
</evidence>
<gene>
    <name evidence="2" type="ORF">F1654_01320</name>
</gene>
<sequence length="191" mass="20751">MPQDFRPEDLPARVEAWKQVIQTQMHFNDLSVRSRQLGLTFVVATLGLSVVIVLQFPDAGLNSMGRFWHVSGFLTAACILAIMAVRTLDLGVYHRMLRGSVAFQQAADAKGLSQDLFGMPDGMTKYISAYSRSEGASFDDAGKVSMGSVRTAANKVSLFYWSTKGFLLAVTLLIFFLVEPSTGASGSGAEK</sequence>
<evidence type="ECO:0000313" key="3">
    <source>
        <dbReference type="Proteomes" id="UP000325122"/>
    </source>
</evidence>
<reference evidence="2 3" key="1">
    <citation type="submission" date="2019-09" db="EMBL/GenBank/DDBJ databases">
        <authorList>
            <person name="Kevbrin V."/>
            <person name="Grouzdev D.S."/>
        </authorList>
    </citation>
    <scope>NUCLEOTIDE SEQUENCE [LARGE SCALE GENOMIC DNA]</scope>
    <source>
        <strain evidence="2 3">G-192</strain>
    </source>
</reference>
<feature type="transmembrane region" description="Helical" evidence="1">
    <location>
        <begin position="37"/>
        <end position="56"/>
    </location>
</feature>
<proteinExistence type="predicted"/>
<keyword evidence="1" id="KW-0812">Transmembrane</keyword>
<keyword evidence="3" id="KW-1185">Reference proteome</keyword>
<protein>
    <submittedName>
        <fullName evidence="2">Uncharacterized protein</fullName>
    </submittedName>
</protein>
<dbReference type="AlphaFoldDB" id="A0A5M6ZIM3"/>
<dbReference type="EMBL" id="VWOJ01000001">
    <property type="protein sequence ID" value="KAA5804673.1"/>
    <property type="molecule type" value="Genomic_DNA"/>
</dbReference>
<organism evidence="2 3">
    <name type="scientific">Alkalicaulis satelles</name>
    <dbReference type="NCBI Taxonomy" id="2609175"/>
    <lineage>
        <taxon>Bacteria</taxon>
        <taxon>Pseudomonadati</taxon>
        <taxon>Pseudomonadota</taxon>
        <taxon>Alphaproteobacteria</taxon>
        <taxon>Maricaulales</taxon>
        <taxon>Maricaulaceae</taxon>
        <taxon>Alkalicaulis</taxon>
    </lineage>
</organism>
<accession>A0A5M6ZIM3</accession>
<name>A0A5M6ZIM3_9PROT</name>
<keyword evidence="1" id="KW-0472">Membrane</keyword>
<comment type="caution">
    <text evidence="2">The sequence shown here is derived from an EMBL/GenBank/DDBJ whole genome shotgun (WGS) entry which is preliminary data.</text>
</comment>
<feature type="transmembrane region" description="Helical" evidence="1">
    <location>
        <begin position="68"/>
        <end position="88"/>
    </location>
</feature>
<dbReference type="RefSeq" id="WP_150021704.1">
    <property type="nucleotide sequence ID" value="NZ_VWOJ01000001.1"/>
</dbReference>
<evidence type="ECO:0000313" key="2">
    <source>
        <dbReference type="EMBL" id="KAA5804673.1"/>
    </source>
</evidence>
<dbReference type="Proteomes" id="UP000325122">
    <property type="component" value="Unassembled WGS sequence"/>
</dbReference>
<keyword evidence="1" id="KW-1133">Transmembrane helix</keyword>
<feature type="transmembrane region" description="Helical" evidence="1">
    <location>
        <begin position="158"/>
        <end position="178"/>
    </location>
</feature>